<protein>
    <recommendedName>
        <fullName evidence="8">Glutamate--cysteine ligase</fullName>
        <ecNumber evidence="8">6.3.2.2</ecNumber>
    </recommendedName>
    <alternativeName>
        <fullName evidence="8">Gamma-ECS</fullName>
        <shortName evidence="8">GCS</shortName>
    </alternativeName>
    <alternativeName>
        <fullName evidence="8">Gamma-glutamylcysteine synthetase</fullName>
    </alternativeName>
</protein>
<comment type="similarity">
    <text evidence="2 8">Belongs to the glutamate--cysteine ligase type 1 family. Type 1 subfamily.</text>
</comment>
<evidence type="ECO:0000256" key="7">
    <source>
        <dbReference type="ARBA" id="ARBA00048819"/>
    </source>
</evidence>
<accession>A0A345PA83</accession>
<evidence type="ECO:0000259" key="10">
    <source>
        <dbReference type="Pfam" id="PF04262"/>
    </source>
</evidence>
<evidence type="ECO:0000256" key="3">
    <source>
        <dbReference type="ARBA" id="ARBA00022598"/>
    </source>
</evidence>
<reference evidence="11 12" key="1">
    <citation type="submission" date="2018-07" db="EMBL/GenBank/DDBJ databases">
        <title>Genome sequencing of Moraxellaceae gen. HYN0046.</title>
        <authorList>
            <person name="Kim M."/>
            <person name="Yi H."/>
        </authorList>
    </citation>
    <scope>NUCLEOTIDE SEQUENCE [LARGE SCALE GENOMIC DNA]</scope>
    <source>
        <strain evidence="11 12">HYN0046</strain>
    </source>
</reference>
<comment type="catalytic activity">
    <reaction evidence="7 8 9">
        <text>L-cysteine + L-glutamate + ATP = gamma-L-glutamyl-L-cysteine + ADP + phosphate + H(+)</text>
        <dbReference type="Rhea" id="RHEA:13285"/>
        <dbReference type="ChEBI" id="CHEBI:15378"/>
        <dbReference type="ChEBI" id="CHEBI:29985"/>
        <dbReference type="ChEBI" id="CHEBI:30616"/>
        <dbReference type="ChEBI" id="CHEBI:35235"/>
        <dbReference type="ChEBI" id="CHEBI:43474"/>
        <dbReference type="ChEBI" id="CHEBI:58173"/>
        <dbReference type="ChEBI" id="CHEBI:456216"/>
        <dbReference type="EC" id="6.3.2.2"/>
    </reaction>
</comment>
<keyword evidence="6 8" id="KW-0067">ATP-binding</keyword>
<proteinExistence type="inferred from homology"/>
<dbReference type="OrthoDB" id="9803907at2"/>
<evidence type="ECO:0000256" key="1">
    <source>
        <dbReference type="ARBA" id="ARBA00005006"/>
    </source>
</evidence>
<evidence type="ECO:0000256" key="4">
    <source>
        <dbReference type="ARBA" id="ARBA00022684"/>
    </source>
</evidence>
<keyword evidence="4 8" id="KW-0317">Glutathione biosynthesis</keyword>
<sequence length="554" mass="61668">MANQTTTEQSPIIPQWLKPEHLKGMKRGIEKESLRMQADGHVAQTDHPAQLGSALTHPRITTDYSEALLELITPPCDTPQAALDCLRDLHQVTAQALPEGETLWPLSMPCMLDKDEEKIRLAAYGSSNLGKFKTLYRRGLGVRYGRRMQTIAGIHYNLSFPNTLWQAWQQELALHPVNTNPTYDAECTPPSATPLSLQDFASEKYFGLIRNFIRMTPMVIYLLGASPAVCACFLKGREHHLQQLMDGTLYLPYATALRMGKLGYQNNAQRSLGIHYNCLRAYVAGLKRAIGDVYPPFTALGLDDAQGQPLQINDHILQLENEYYSLIRPKQIAEAGETPSAALAARGVAYVELRAVDLDPFTDVGISLATASFLEVLALYCLLSPSPLLLFGEEERIARNQARVVDQGRLAGLTVETATGEEVFSMWVAQHLSAMLPVAALLDSAHGGSDYQDSLKVMQTRLDHPEQTLSARVLAKTESKGIWRFGYELAQQYGTQFKNLPLSESVAAEYAEFAKQSRIQQNAIENSDTISFREYLERWRTVPVSDAEKIVQNA</sequence>
<name>A0A345PA83_9GAMM</name>
<dbReference type="PANTHER" id="PTHR38761">
    <property type="entry name" value="GLUTAMATE--CYSTEINE LIGASE"/>
    <property type="match status" value="1"/>
</dbReference>
<evidence type="ECO:0000256" key="5">
    <source>
        <dbReference type="ARBA" id="ARBA00022741"/>
    </source>
</evidence>
<evidence type="ECO:0000313" key="12">
    <source>
        <dbReference type="Proteomes" id="UP000253940"/>
    </source>
</evidence>
<comment type="pathway">
    <text evidence="1 8 9">Sulfur metabolism; glutathione biosynthesis; glutathione from L-cysteine and L-glutamate: step 1/2.</text>
</comment>
<evidence type="ECO:0000256" key="8">
    <source>
        <dbReference type="HAMAP-Rule" id="MF_00578"/>
    </source>
</evidence>
<keyword evidence="3 8" id="KW-0436">Ligase</keyword>
<dbReference type="NCBIfam" id="TIGR01434">
    <property type="entry name" value="glu_cys_ligase"/>
    <property type="match status" value="1"/>
</dbReference>
<dbReference type="AlphaFoldDB" id="A0A345PA83"/>
<dbReference type="KEGG" id="mbah:HYN46_15895"/>
<dbReference type="EC" id="6.3.2.2" evidence="8"/>
<dbReference type="PANTHER" id="PTHR38761:SF1">
    <property type="entry name" value="GLUTAMATE--CYSTEINE LIGASE"/>
    <property type="match status" value="1"/>
</dbReference>
<dbReference type="Pfam" id="PF04262">
    <property type="entry name" value="Glu_cys_ligase"/>
    <property type="match status" value="1"/>
</dbReference>
<dbReference type="GO" id="GO:0005524">
    <property type="term" value="F:ATP binding"/>
    <property type="evidence" value="ECO:0007669"/>
    <property type="project" value="UniProtKB-KW"/>
</dbReference>
<dbReference type="GO" id="GO:0006750">
    <property type="term" value="P:glutathione biosynthetic process"/>
    <property type="evidence" value="ECO:0007669"/>
    <property type="project" value="UniProtKB-UniRule"/>
</dbReference>
<dbReference type="InterPro" id="IPR006334">
    <property type="entry name" value="Glut_cys_ligase"/>
</dbReference>
<dbReference type="Proteomes" id="UP000253940">
    <property type="component" value="Chromosome"/>
</dbReference>
<dbReference type="GO" id="GO:0005829">
    <property type="term" value="C:cytosol"/>
    <property type="evidence" value="ECO:0007669"/>
    <property type="project" value="TreeGrafter"/>
</dbReference>
<dbReference type="Gene3D" id="3.30.590.20">
    <property type="match status" value="1"/>
</dbReference>
<dbReference type="GO" id="GO:0004357">
    <property type="term" value="F:glutamate-cysteine ligase activity"/>
    <property type="evidence" value="ECO:0007669"/>
    <property type="project" value="UniProtKB-UniRule"/>
</dbReference>
<evidence type="ECO:0000313" key="11">
    <source>
        <dbReference type="EMBL" id="AXI04192.1"/>
    </source>
</evidence>
<dbReference type="SUPFAM" id="SSF55931">
    <property type="entry name" value="Glutamine synthetase/guanido kinase"/>
    <property type="match status" value="1"/>
</dbReference>
<dbReference type="InterPro" id="IPR007370">
    <property type="entry name" value="Glu_cys_ligase"/>
</dbReference>
<evidence type="ECO:0000256" key="6">
    <source>
        <dbReference type="ARBA" id="ARBA00022840"/>
    </source>
</evidence>
<evidence type="ECO:0000256" key="9">
    <source>
        <dbReference type="RuleBase" id="RU004391"/>
    </source>
</evidence>
<dbReference type="UniPathway" id="UPA00142">
    <property type="reaction ID" value="UER00209"/>
</dbReference>
<dbReference type="GO" id="GO:0046872">
    <property type="term" value="F:metal ion binding"/>
    <property type="evidence" value="ECO:0007669"/>
    <property type="project" value="TreeGrafter"/>
</dbReference>
<organism evidence="11 12">
    <name type="scientific">Aquirhabdus parva</name>
    <dbReference type="NCBI Taxonomy" id="2283318"/>
    <lineage>
        <taxon>Bacteria</taxon>
        <taxon>Pseudomonadati</taxon>
        <taxon>Pseudomonadota</taxon>
        <taxon>Gammaproteobacteria</taxon>
        <taxon>Moraxellales</taxon>
        <taxon>Moraxellaceae</taxon>
        <taxon>Aquirhabdus</taxon>
    </lineage>
</organism>
<evidence type="ECO:0000256" key="2">
    <source>
        <dbReference type="ARBA" id="ARBA00008772"/>
    </source>
</evidence>
<feature type="domain" description="Glutamate--cysteine ligase" evidence="10">
    <location>
        <begin position="20"/>
        <end position="404"/>
    </location>
</feature>
<keyword evidence="12" id="KW-1185">Reference proteome</keyword>
<keyword evidence="5 8" id="KW-0547">Nucleotide-binding</keyword>
<dbReference type="HAMAP" id="MF_00578">
    <property type="entry name" value="Glu_cys_ligase"/>
    <property type="match status" value="1"/>
</dbReference>
<dbReference type="InterPro" id="IPR014746">
    <property type="entry name" value="Gln_synth/guanido_kin_cat_dom"/>
</dbReference>
<gene>
    <name evidence="8" type="primary">gshA</name>
    <name evidence="11" type="ORF">HYN46_15895</name>
</gene>
<dbReference type="EMBL" id="CP031222">
    <property type="protein sequence ID" value="AXI04192.1"/>
    <property type="molecule type" value="Genomic_DNA"/>
</dbReference>